<dbReference type="EMBL" id="PKSM01000011">
    <property type="protein sequence ID" value="POW22317.1"/>
    <property type="molecule type" value="Genomic_DNA"/>
</dbReference>
<accession>A0A2S4WKU4</accession>
<name>A0A2S4WKU4_9BASI</name>
<organism evidence="1 2">
    <name type="scientific">Puccinia striiformis</name>
    <dbReference type="NCBI Taxonomy" id="27350"/>
    <lineage>
        <taxon>Eukaryota</taxon>
        <taxon>Fungi</taxon>
        <taxon>Dikarya</taxon>
        <taxon>Basidiomycota</taxon>
        <taxon>Pucciniomycotina</taxon>
        <taxon>Pucciniomycetes</taxon>
        <taxon>Pucciniales</taxon>
        <taxon>Pucciniaceae</taxon>
        <taxon>Puccinia</taxon>
    </lineage>
</organism>
<dbReference type="Proteomes" id="UP000238274">
    <property type="component" value="Unassembled WGS sequence"/>
</dbReference>
<proteinExistence type="predicted"/>
<reference evidence="2" key="2">
    <citation type="journal article" date="2018" name="BMC Genomics">
        <title>Genomic insights into host adaptation between the wheat stripe rust pathogen (Puccinia striiformis f. sp. tritici) and the barley stripe rust pathogen (Puccinia striiformis f. sp. hordei).</title>
        <authorList>
            <person name="Xia C."/>
            <person name="Wang M."/>
            <person name="Yin C."/>
            <person name="Cornejo O.E."/>
            <person name="Hulbert S.H."/>
            <person name="Chen X."/>
        </authorList>
    </citation>
    <scope>NUCLEOTIDE SEQUENCE [LARGE SCALE GENOMIC DNA]</scope>
    <source>
        <strain evidence="2">93TX-2</strain>
    </source>
</reference>
<keyword evidence="2" id="KW-1185">Reference proteome</keyword>
<sequence length="103" mass="10891">MLAASRGPVDVSMKDGSKNDAFIAEVFTSSAENCTRVACDCGTPESRPNTVVDACTPNLKRLDATSSHLTPGLRGNQSSAITQLDISLNWECSLDGFRALDVA</sequence>
<comment type="caution">
    <text evidence="1">The sequence shown here is derived from an EMBL/GenBank/DDBJ whole genome shotgun (WGS) entry which is preliminary data.</text>
</comment>
<gene>
    <name evidence="1" type="ORF">PSHT_01429</name>
</gene>
<reference evidence="1 2" key="1">
    <citation type="submission" date="2017-12" db="EMBL/GenBank/DDBJ databases">
        <title>Gene loss provides genomic basis for host adaptation in cereal stripe rust fungi.</title>
        <authorList>
            <person name="Xia C."/>
        </authorList>
    </citation>
    <scope>NUCLEOTIDE SEQUENCE [LARGE SCALE GENOMIC DNA]</scope>
    <source>
        <strain evidence="1 2">93TX-2</strain>
    </source>
</reference>
<evidence type="ECO:0000313" key="1">
    <source>
        <dbReference type="EMBL" id="POW22317.1"/>
    </source>
</evidence>
<dbReference type="VEuPathDB" id="FungiDB:PSHT_01429"/>
<evidence type="ECO:0000313" key="2">
    <source>
        <dbReference type="Proteomes" id="UP000238274"/>
    </source>
</evidence>
<protein>
    <submittedName>
        <fullName evidence="1">Uncharacterized protein</fullName>
    </submittedName>
</protein>
<reference evidence="2" key="3">
    <citation type="journal article" date="2018" name="Mol. Plant Microbe Interact.">
        <title>Genome sequence resources for the wheat stripe rust pathogen (Puccinia striiformis f. sp. tritici) and the barley stripe rust pathogen (Puccinia striiformis f. sp. hordei).</title>
        <authorList>
            <person name="Xia C."/>
            <person name="Wang M."/>
            <person name="Yin C."/>
            <person name="Cornejo O.E."/>
            <person name="Hulbert S.H."/>
            <person name="Chen X."/>
        </authorList>
    </citation>
    <scope>NUCLEOTIDE SEQUENCE [LARGE SCALE GENOMIC DNA]</scope>
    <source>
        <strain evidence="2">93TX-2</strain>
    </source>
</reference>
<dbReference type="AlphaFoldDB" id="A0A2S4WKU4"/>